<dbReference type="Pfam" id="PF18541">
    <property type="entry name" value="RuvC_III"/>
    <property type="match status" value="1"/>
</dbReference>
<dbReference type="InterPro" id="IPR028629">
    <property type="entry name" value="Cas9"/>
</dbReference>
<evidence type="ECO:0000313" key="15">
    <source>
        <dbReference type="EMBL" id="BEH89915.1"/>
    </source>
</evidence>
<comment type="similarity">
    <text evidence="2">Belongs to the CRISPR-associated protein Cas9 family. Subtype II-A subfamily.</text>
</comment>
<dbReference type="InterPro" id="IPR003615">
    <property type="entry name" value="HNH_nuc"/>
</dbReference>
<dbReference type="PROSITE" id="PS51749">
    <property type="entry name" value="HNH_CAS9"/>
    <property type="match status" value="1"/>
</dbReference>
<sequence length="1116" mass="130803">MGLSLGLDLGIGSVGYGLIDTEDGTILEAGVRLFSSVNPENNQTRRGSRQARRLNRRKVHRLTRIAHLLEESGFFRGDVMALTPYHLRVKGLSEKLSREELYAALYNLAKHRGISYLEDVELDEADGSSLSHNVELLKEYYPCQIQMARYETYGQIRGIIETFTKEGEPELLVNIFPTSAYEKEARAILSKQGEFYPEIDTKFVESYIKILTDKRLYYVGPGNEKSRTDYGIYRENGETLDNLFDILIGKCTVYPDERRAAKFSYTAQLFDFLNDMNNLSIAGEKLTEDQKRSIYQQIMSSKTVNMMKIIMKVTGCIKEDIKGFRVDNKDKPEFHTFEAYRKFRNKMKEVNVDITTWSDADFDELAVQLTLSTEYKQIVEQVKKLNLLLSDEAIDAIADFRKKNGTLFSKWHSLSLKAMHEIMDDLWSTHKNQMQLYTELGVFKSNKDLYKGLKYIKKEMLLEEIYNPVVRSSISESIKVINMMLKKYGALDKIVLEMPRDANEKEEKKRLDQAKKDNKTHKDTAIKVAQEEYGFSEEAYRHHQDLNTKLRLWYEQGKCCLYSGKTIKVMDLIMNPNQFDIDHIIPKSISFDDSLNNKVLCYASENRWKGNQTPFRYFKRKQNSQWNYDKYKSQIVKLYNDGKGKLTRAKMDLLLFEEDINKYEVRRQFINRNLVDTRYASRVVLNTLQDFMSVNYPNTTVGVVRGKFTAQLRKHWGIKKDRDESHSHHAIDALTVACVPYLSLWKKQDIFKEEDIRVDDYSVTVNEETGEIIEDSYNQLAYQPPFEKFFTGLRRVSLECRYSYKVDRKFNRQVADATIYSTRQGVVKETKGEKKFVLDPDSKEHYVVAKIKNIYDDADAKRFMDRYKKDKTQFLMYHHDPQTFAILEDAIRQYSKEKNPFAMYREEHGPLQKYAKKGNGPEIRSVKYFDKKLGTHIELKQEHEKNRKVVLQSLNPWRSDIYYNKKENRYMVAGIKYADLSYQKGSGEYGISLQKYQQVLKSENILLSVEELEAILNGESTDSNYEFCFSLYKNNLLQWTDEKDQVHQYRFLSRNLSNSNMIEVKPIEKSKYEKQALGMKTLKKGIHDFYKIEVDVLGYQYFIKREKLKLSFKSSC</sequence>
<proteinExistence type="inferred from homology"/>
<keyword evidence="4" id="KW-0479">Metal-binding</keyword>
<keyword evidence="6 13" id="KW-0378">Hydrolase</keyword>
<dbReference type="InterPro" id="IPR040656">
    <property type="entry name" value="Cas9_WED_dom"/>
</dbReference>
<protein>
    <recommendedName>
        <fullName evidence="13">CRISPR-associated endonuclease Cas9</fullName>
        <ecNumber evidence="13">3.1.-.-</ecNumber>
    </recommendedName>
</protein>
<evidence type="ECO:0000256" key="11">
    <source>
        <dbReference type="ARBA" id="ARBA00023211"/>
    </source>
</evidence>
<keyword evidence="10 13" id="KW-0238">DNA-binding</keyword>
<reference evidence="15" key="1">
    <citation type="journal article" date="2024" name="Int. J. Syst. Evol. Microbiol.">
        <title>Turicibacter faecis sp. nov., isolated from faeces of heart failure mouse model.</title>
        <authorList>
            <person name="Imamura Y."/>
            <person name="Motooka D."/>
            <person name="Nakajima Y."/>
            <person name="Ito S."/>
            <person name="Kitakaze M."/>
            <person name="Iida T."/>
            <person name="Nakamura S."/>
        </authorList>
    </citation>
    <scope>NUCLEOTIDE SEQUENCE</scope>
    <source>
        <strain evidence="15">TC023</strain>
    </source>
</reference>
<comment type="cofactor">
    <cofactor evidence="1">
        <name>Mg(2+)</name>
        <dbReference type="ChEBI" id="CHEBI:18420"/>
    </cofactor>
</comment>
<keyword evidence="11" id="KW-0464">Manganese</keyword>
<dbReference type="Pfam" id="PF13395">
    <property type="entry name" value="HNH_4"/>
    <property type="match status" value="1"/>
</dbReference>
<feature type="active site" description="Proton acceptor for HNH nuclease domain" evidence="13">
    <location>
        <position position="583"/>
    </location>
</feature>
<dbReference type="InterPro" id="IPR041383">
    <property type="entry name" value="RuvC_III"/>
</dbReference>
<name>A0ABN6Z7U7_9FIRM</name>
<dbReference type="HAMAP" id="MF_01480">
    <property type="entry name" value="Cas9"/>
    <property type="match status" value="1"/>
</dbReference>
<keyword evidence="16" id="KW-1185">Reference proteome</keyword>
<dbReference type="InterPro" id="IPR033114">
    <property type="entry name" value="HNH_CAS9"/>
</dbReference>
<dbReference type="EMBL" id="AP028127">
    <property type="protein sequence ID" value="BEH89915.1"/>
    <property type="molecule type" value="Genomic_DNA"/>
</dbReference>
<feature type="active site" description="For RuvC-like nuclease domain" evidence="13">
    <location>
        <position position="8"/>
    </location>
</feature>
<accession>A0ABN6Z7U7</accession>
<dbReference type="Pfam" id="PF18061">
    <property type="entry name" value="CRISPR_Cas9_WED"/>
    <property type="match status" value="1"/>
</dbReference>
<keyword evidence="7" id="KW-0460">Magnesium</keyword>
<dbReference type="EC" id="3.1.-.-" evidence="13"/>
<evidence type="ECO:0000256" key="4">
    <source>
        <dbReference type="ARBA" id="ARBA00022723"/>
    </source>
</evidence>
<keyword evidence="3 13" id="KW-0540">Nuclease</keyword>
<comment type="subunit">
    <text evidence="12 13">Monomer. Binds crRNA and tracrRNA.</text>
</comment>
<keyword evidence="9 13" id="KW-0051">Antiviral defense</keyword>
<dbReference type="RefSeq" id="WP_338617721.1">
    <property type="nucleotide sequence ID" value="NZ_AP028127.1"/>
</dbReference>
<dbReference type="Gene3D" id="3.30.420.10">
    <property type="entry name" value="Ribonuclease H-like superfamily/Ribonuclease H"/>
    <property type="match status" value="3"/>
</dbReference>
<dbReference type="Proteomes" id="UP001432099">
    <property type="component" value="Chromosome"/>
</dbReference>
<evidence type="ECO:0000256" key="7">
    <source>
        <dbReference type="ARBA" id="ARBA00022842"/>
    </source>
</evidence>
<dbReference type="InterPro" id="IPR036397">
    <property type="entry name" value="RNaseH_sf"/>
</dbReference>
<evidence type="ECO:0000256" key="3">
    <source>
        <dbReference type="ARBA" id="ARBA00022722"/>
    </source>
</evidence>
<evidence type="ECO:0000256" key="13">
    <source>
        <dbReference type="HAMAP-Rule" id="MF_01480"/>
    </source>
</evidence>
<evidence type="ECO:0000256" key="9">
    <source>
        <dbReference type="ARBA" id="ARBA00023118"/>
    </source>
</evidence>
<organism evidence="15 16">
    <name type="scientific">Turicibacter faecis</name>
    <dbReference type="NCBI Taxonomy" id="2963365"/>
    <lineage>
        <taxon>Bacteria</taxon>
        <taxon>Bacillati</taxon>
        <taxon>Bacillota</taxon>
        <taxon>Erysipelotrichia</taxon>
        <taxon>Erysipelotrichales</taxon>
        <taxon>Turicibacteraceae</taxon>
        <taxon>Turicibacter</taxon>
    </lineage>
</organism>
<comment type="similarity">
    <text evidence="13">Belongs to the CRISPR-associated Cas9 family.</text>
</comment>
<comment type="domain">
    <text evidence="13">Has 2 endonuclease domains. The discontinuous RuvC-like domain cleaves the target DNA noncomplementary to crRNA while the HNH nuclease domain cleaves the target DNA complementary to crRNA.</text>
</comment>
<feature type="domain" description="HNH Cas9-type" evidence="14">
    <location>
        <begin position="504"/>
        <end position="674"/>
    </location>
</feature>
<evidence type="ECO:0000256" key="12">
    <source>
        <dbReference type="ARBA" id="ARBA00046380"/>
    </source>
</evidence>
<comment type="caution">
    <text evidence="13">Lacks conserved residue(s) required for the propagation of feature annotation.</text>
</comment>
<evidence type="ECO:0000259" key="14">
    <source>
        <dbReference type="PROSITE" id="PS51749"/>
    </source>
</evidence>
<keyword evidence="8 13" id="KW-0694">RNA-binding</keyword>
<keyword evidence="5 13" id="KW-0255">Endonuclease</keyword>
<dbReference type="InterPro" id="IPR040555">
    <property type="entry name" value="Cas9_PI2"/>
</dbReference>
<evidence type="ECO:0000256" key="10">
    <source>
        <dbReference type="ARBA" id="ARBA00023125"/>
    </source>
</evidence>
<dbReference type="NCBIfam" id="TIGR01865">
    <property type="entry name" value="cas_Csn1"/>
    <property type="match status" value="1"/>
</dbReference>
<evidence type="ECO:0000256" key="8">
    <source>
        <dbReference type="ARBA" id="ARBA00022884"/>
    </source>
</evidence>
<evidence type="ECO:0000256" key="2">
    <source>
        <dbReference type="ARBA" id="ARBA00005244"/>
    </source>
</evidence>
<evidence type="ECO:0000256" key="6">
    <source>
        <dbReference type="ARBA" id="ARBA00022801"/>
    </source>
</evidence>
<comment type="function">
    <text evidence="13">CRISPR (clustered regularly interspaced short palindromic repeat) is an adaptive immune system that provides protection against mobile genetic elements (viruses, transposable elements and conjugative plasmids). CRISPR clusters contain spacers, sequences complementary to antecedent mobile elements, and target invading nucleic acids. CRISPR clusters are transcribed and processed into CRISPR RNA (crRNA). In type II CRISPR systems correct processing of pre-crRNA requires a trans-encoded small RNA (tracrRNA), endogenous ribonuclease 3 (rnc) and this protein. The tracrRNA serves as a guide for ribonuclease 3-aided processing of pre-crRNA. Subsequently Cas9/crRNA/tracrRNA endonucleolytically cleaves linear or circular dsDNA target complementary to the spacer; Cas9 is inactive in the absence of the 2 guide RNAs (gRNA). Cas9 recognizes the protospacer adjacent motif (PAM) in the CRISPR repeat sequences to help distinguish self versus nonself, as targets within the bacterial CRISPR locus do not have PAMs. PAM recognition is also required for catalytic activity.</text>
</comment>
<evidence type="ECO:0000256" key="1">
    <source>
        <dbReference type="ARBA" id="ARBA00001946"/>
    </source>
</evidence>
<evidence type="ECO:0000313" key="16">
    <source>
        <dbReference type="Proteomes" id="UP001432099"/>
    </source>
</evidence>
<gene>
    <name evidence="13" type="primary">cas9</name>
    <name evidence="15" type="ORF">T23_00170</name>
</gene>
<evidence type="ECO:0000256" key="5">
    <source>
        <dbReference type="ARBA" id="ARBA00022759"/>
    </source>
</evidence>
<dbReference type="Pfam" id="PF18070">
    <property type="entry name" value="Cas9_PI2"/>
    <property type="match status" value="1"/>
</dbReference>